<dbReference type="EMBL" id="FOCG01000001">
    <property type="protein sequence ID" value="SEM55934.1"/>
    <property type="molecule type" value="Genomic_DNA"/>
</dbReference>
<dbReference type="RefSeq" id="WP_092751435.1">
    <property type="nucleotide sequence ID" value="NZ_FOCG01000001.1"/>
</dbReference>
<dbReference type="HAMAP" id="MF_00108">
    <property type="entry name" value="IspD"/>
    <property type="match status" value="1"/>
</dbReference>
<keyword evidence="6" id="KW-1185">Reference proteome</keyword>
<keyword evidence="3 4" id="KW-0414">Isoprene biosynthesis</keyword>
<dbReference type="Pfam" id="PF01128">
    <property type="entry name" value="IspD"/>
    <property type="match status" value="1"/>
</dbReference>
<feature type="site" description="Positions MEP for the nucleophilic attack" evidence="4">
    <location>
        <position position="217"/>
    </location>
</feature>
<dbReference type="STRING" id="474960.SAMN05216180_0573"/>
<evidence type="ECO:0000256" key="2">
    <source>
        <dbReference type="ARBA" id="ARBA00022695"/>
    </source>
</evidence>
<evidence type="ECO:0000256" key="1">
    <source>
        <dbReference type="ARBA" id="ARBA00022679"/>
    </source>
</evidence>
<accession>A0A1H7ZD69</accession>
<proteinExistence type="inferred from homology"/>
<name>A0A1H7ZD69_9FIRM</name>
<dbReference type="SUPFAM" id="SSF53448">
    <property type="entry name" value="Nucleotide-diphospho-sugar transferases"/>
    <property type="match status" value="1"/>
</dbReference>
<dbReference type="InterPro" id="IPR050088">
    <property type="entry name" value="IspD/TarI_cytidylyltransf_bact"/>
</dbReference>
<protein>
    <recommendedName>
        <fullName evidence="4">2-C-methyl-D-erythritol 4-phosphate cytidylyltransferase</fullName>
        <ecNumber evidence="4">2.7.7.60</ecNumber>
    </recommendedName>
    <alternativeName>
        <fullName evidence="4">4-diphosphocytidyl-2C-methyl-D-erythritol synthase</fullName>
    </alternativeName>
    <alternativeName>
        <fullName evidence="4">MEP cytidylyltransferase</fullName>
        <shortName evidence="4">MCT</shortName>
    </alternativeName>
</protein>
<comment type="function">
    <text evidence="4">Catalyzes the formation of 4-diphosphocytidyl-2-C-methyl-D-erythritol from CTP and 2-C-methyl-D-erythritol 4-phosphate (MEP).</text>
</comment>
<evidence type="ECO:0000256" key="3">
    <source>
        <dbReference type="ARBA" id="ARBA00023229"/>
    </source>
</evidence>
<dbReference type="FunFam" id="3.90.550.10:FF:000003">
    <property type="entry name" value="2-C-methyl-D-erythritol 4-phosphate cytidylyltransferase"/>
    <property type="match status" value="1"/>
</dbReference>
<keyword evidence="1 4" id="KW-0808">Transferase</keyword>
<feature type="site" description="Positions MEP for the nucleophilic attack" evidence="4">
    <location>
        <position position="161"/>
    </location>
</feature>
<dbReference type="Gene3D" id="3.90.550.10">
    <property type="entry name" value="Spore Coat Polysaccharide Biosynthesis Protein SpsA, Chain A"/>
    <property type="match status" value="1"/>
</dbReference>
<feature type="site" description="Transition state stabilizer" evidence="4">
    <location>
        <position position="23"/>
    </location>
</feature>
<dbReference type="OrthoDB" id="9806837at2"/>
<dbReference type="NCBIfam" id="TIGR00453">
    <property type="entry name" value="ispD"/>
    <property type="match status" value="1"/>
</dbReference>
<comment type="catalytic activity">
    <reaction evidence="4">
        <text>2-C-methyl-D-erythritol 4-phosphate + CTP + H(+) = 4-CDP-2-C-methyl-D-erythritol + diphosphate</text>
        <dbReference type="Rhea" id="RHEA:13429"/>
        <dbReference type="ChEBI" id="CHEBI:15378"/>
        <dbReference type="ChEBI" id="CHEBI:33019"/>
        <dbReference type="ChEBI" id="CHEBI:37563"/>
        <dbReference type="ChEBI" id="CHEBI:57823"/>
        <dbReference type="ChEBI" id="CHEBI:58262"/>
        <dbReference type="EC" id="2.7.7.60"/>
    </reaction>
</comment>
<dbReference type="GO" id="GO:0019288">
    <property type="term" value="P:isopentenyl diphosphate biosynthetic process, methylerythritol 4-phosphate pathway"/>
    <property type="evidence" value="ECO:0007669"/>
    <property type="project" value="UniProtKB-UniRule"/>
</dbReference>
<comment type="pathway">
    <text evidence="4">Isoprenoid biosynthesis; isopentenyl diphosphate biosynthesis via DXP pathway; isopentenyl diphosphate from 1-deoxy-D-xylulose 5-phosphate: step 2/6.</text>
</comment>
<dbReference type="AlphaFoldDB" id="A0A1H7ZD69"/>
<evidence type="ECO:0000256" key="4">
    <source>
        <dbReference type="HAMAP-Rule" id="MF_00108"/>
    </source>
</evidence>
<dbReference type="PANTHER" id="PTHR32125:SF4">
    <property type="entry name" value="2-C-METHYL-D-ERYTHRITOL 4-PHOSPHATE CYTIDYLYLTRANSFERASE, CHLOROPLASTIC"/>
    <property type="match status" value="1"/>
</dbReference>
<comment type="similarity">
    <text evidence="4">Belongs to the IspD/TarI cytidylyltransferase family. IspD subfamily.</text>
</comment>
<dbReference type="Proteomes" id="UP000199158">
    <property type="component" value="Unassembled WGS sequence"/>
</dbReference>
<feature type="site" description="Transition state stabilizer" evidence="4">
    <location>
        <position position="29"/>
    </location>
</feature>
<dbReference type="UniPathway" id="UPA00056">
    <property type="reaction ID" value="UER00093"/>
</dbReference>
<dbReference type="InterPro" id="IPR001228">
    <property type="entry name" value="IspD"/>
</dbReference>
<dbReference type="GO" id="GO:0050518">
    <property type="term" value="F:2-C-methyl-D-erythritol 4-phosphate cytidylyltransferase activity"/>
    <property type="evidence" value="ECO:0007669"/>
    <property type="project" value="UniProtKB-UniRule"/>
</dbReference>
<dbReference type="PANTHER" id="PTHR32125">
    <property type="entry name" value="2-C-METHYL-D-ERYTHRITOL 4-PHOSPHATE CYTIDYLYLTRANSFERASE, CHLOROPLASTIC"/>
    <property type="match status" value="1"/>
</dbReference>
<organism evidence="5 6">
    <name type="scientific">Hydrogenoanaerobacterium saccharovorans</name>
    <dbReference type="NCBI Taxonomy" id="474960"/>
    <lineage>
        <taxon>Bacteria</taxon>
        <taxon>Bacillati</taxon>
        <taxon>Bacillota</taxon>
        <taxon>Clostridia</taxon>
        <taxon>Eubacteriales</taxon>
        <taxon>Oscillospiraceae</taxon>
        <taxon>Hydrogenoanaerobacterium</taxon>
    </lineage>
</organism>
<gene>
    <name evidence="4" type="primary">ispD</name>
    <name evidence="5" type="ORF">SAMN05216180_0573</name>
</gene>
<sequence>MLGKKKNRPFVSVVVVAAGNASRMDGIDKQLVEIDGMPVVIRSILAFEHSNKVDEIIVVTKKESIPELNRQVREFFANKVKFIVAGGRTRQESVFCGVNCIDDRCKYIAIHDGARPLVLTGAIDACIEDAMVYGAALLGVKVKDTIKAIDKERFVEKTIDRENLFIAQTPQIFEISLYKQAMQQADENGTDFTDDCQLVESIGHKVYVSHGHYNNIKITTPDDISYAQALLEQMEDGI</sequence>
<dbReference type="InterPro" id="IPR029044">
    <property type="entry name" value="Nucleotide-diphossugar_trans"/>
</dbReference>
<dbReference type="InterPro" id="IPR034683">
    <property type="entry name" value="IspD/TarI"/>
</dbReference>
<keyword evidence="2 4" id="KW-0548">Nucleotidyltransferase</keyword>
<evidence type="ECO:0000313" key="5">
    <source>
        <dbReference type="EMBL" id="SEM55934.1"/>
    </source>
</evidence>
<dbReference type="EC" id="2.7.7.60" evidence="4"/>
<reference evidence="5 6" key="1">
    <citation type="submission" date="2016-10" db="EMBL/GenBank/DDBJ databases">
        <authorList>
            <person name="de Groot N.N."/>
        </authorList>
    </citation>
    <scope>NUCLEOTIDE SEQUENCE [LARGE SCALE GENOMIC DNA]</scope>
    <source>
        <strain evidence="5 6">CGMCC 1.5070</strain>
    </source>
</reference>
<dbReference type="CDD" id="cd02516">
    <property type="entry name" value="CDP-ME_synthetase"/>
    <property type="match status" value="1"/>
</dbReference>
<evidence type="ECO:0000313" key="6">
    <source>
        <dbReference type="Proteomes" id="UP000199158"/>
    </source>
</evidence>